<dbReference type="InterPro" id="IPR034027">
    <property type="entry name" value="Reprolysin_adamalysin"/>
</dbReference>
<feature type="region of interest" description="Disordered" evidence="9">
    <location>
        <begin position="1579"/>
        <end position="1636"/>
    </location>
</feature>
<organism evidence="13 14">
    <name type="scientific">Hyalella azteca</name>
    <name type="common">Amphipod</name>
    <dbReference type="NCBI Taxonomy" id="294128"/>
    <lineage>
        <taxon>Eukaryota</taxon>
        <taxon>Metazoa</taxon>
        <taxon>Ecdysozoa</taxon>
        <taxon>Arthropoda</taxon>
        <taxon>Crustacea</taxon>
        <taxon>Multicrustacea</taxon>
        <taxon>Malacostraca</taxon>
        <taxon>Eumalacostraca</taxon>
        <taxon>Peracarida</taxon>
        <taxon>Amphipoda</taxon>
        <taxon>Senticaudata</taxon>
        <taxon>Talitrida</taxon>
        <taxon>Talitroidea</taxon>
        <taxon>Hyalellidae</taxon>
        <taxon>Hyalella</taxon>
    </lineage>
</organism>
<evidence type="ECO:0000256" key="1">
    <source>
        <dbReference type="ARBA" id="ARBA00004167"/>
    </source>
</evidence>
<dbReference type="SMART" id="SM00608">
    <property type="entry name" value="ACR"/>
    <property type="match status" value="1"/>
</dbReference>
<dbReference type="InterPro" id="IPR024079">
    <property type="entry name" value="MetalloPept_cat_dom_sf"/>
</dbReference>
<dbReference type="CDD" id="cd04269">
    <property type="entry name" value="ZnMc_adamalysin_II_like"/>
    <property type="match status" value="1"/>
</dbReference>
<feature type="compositionally biased region" description="Polar residues" evidence="9">
    <location>
        <begin position="1998"/>
        <end position="2008"/>
    </location>
</feature>
<evidence type="ECO:0000256" key="3">
    <source>
        <dbReference type="ARBA" id="ARBA00022989"/>
    </source>
</evidence>
<feature type="binding site" evidence="8">
    <location>
        <position position="616"/>
    </location>
    <ligand>
        <name>Zn(2+)</name>
        <dbReference type="ChEBI" id="CHEBI:29105"/>
        <note>catalytic</note>
    </ligand>
</feature>
<proteinExistence type="predicted"/>
<feature type="compositionally biased region" description="Polar residues" evidence="9">
    <location>
        <begin position="1401"/>
        <end position="1422"/>
    </location>
</feature>
<feature type="region of interest" description="Disordered" evidence="9">
    <location>
        <begin position="40"/>
        <end position="87"/>
    </location>
</feature>
<feature type="compositionally biased region" description="Polar residues" evidence="9">
    <location>
        <begin position="45"/>
        <end position="56"/>
    </location>
</feature>
<dbReference type="InterPro" id="IPR001762">
    <property type="entry name" value="Disintegrin_dom"/>
</dbReference>
<feature type="region of interest" description="Disordered" evidence="9">
    <location>
        <begin position="1163"/>
        <end position="1265"/>
    </location>
</feature>
<dbReference type="OrthoDB" id="5951731at2759"/>
<evidence type="ECO:0000256" key="9">
    <source>
        <dbReference type="SAM" id="MobiDB-lite"/>
    </source>
</evidence>
<feature type="compositionally biased region" description="Polar residues" evidence="9">
    <location>
        <begin position="1874"/>
        <end position="1926"/>
    </location>
</feature>
<dbReference type="SMART" id="SM00050">
    <property type="entry name" value="DISIN"/>
    <property type="match status" value="1"/>
</dbReference>
<keyword evidence="8" id="KW-0862">Zinc</keyword>
<feature type="compositionally biased region" description="Low complexity" evidence="9">
    <location>
        <begin position="1510"/>
        <end position="1522"/>
    </location>
</feature>
<feature type="chain" id="PRO_5034219669" evidence="10">
    <location>
        <begin position="21"/>
        <end position="2050"/>
    </location>
</feature>
<keyword evidence="4" id="KW-0482">Metalloprotease</keyword>
<dbReference type="KEGG" id="hazt:108674963"/>
<evidence type="ECO:0000259" key="11">
    <source>
        <dbReference type="PROSITE" id="PS50214"/>
    </source>
</evidence>
<evidence type="ECO:0000256" key="10">
    <source>
        <dbReference type="SAM" id="SignalP"/>
    </source>
</evidence>
<keyword evidence="2" id="KW-0812">Transmembrane</keyword>
<dbReference type="InterPro" id="IPR036436">
    <property type="entry name" value="Disintegrin_dom_sf"/>
</dbReference>
<feature type="disulfide bond" evidence="8">
    <location>
        <begin position="634"/>
        <end position="639"/>
    </location>
</feature>
<feature type="disulfide bond" evidence="7">
    <location>
        <begin position="743"/>
        <end position="763"/>
    </location>
</feature>
<feature type="compositionally biased region" description="Polar residues" evidence="9">
    <location>
        <begin position="1431"/>
        <end position="1440"/>
    </location>
</feature>
<dbReference type="PANTHER" id="PTHR11905">
    <property type="entry name" value="ADAM A DISINTEGRIN AND METALLOPROTEASE DOMAIN"/>
    <property type="match status" value="1"/>
</dbReference>
<dbReference type="GO" id="GO:0004222">
    <property type="term" value="F:metalloendopeptidase activity"/>
    <property type="evidence" value="ECO:0007669"/>
    <property type="project" value="InterPro"/>
</dbReference>
<feature type="domain" description="Disintegrin" evidence="11">
    <location>
        <begin position="683"/>
        <end position="771"/>
    </location>
</feature>
<dbReference type="PROSITE" id="PS50215">
    <property type="entry name" value="ADAM_MEPRO"/>
    <property type="match status" value="1"/>
</dbReference>
<feature type="domain" description="Peptidase M12B" evidence="12">
    <location>
        <begin position="480"/>
        <end position="677"/>
    </location>
</feature>
<keyword evidence="4" id="KW-0378">Hydrolase</keyword>
<feature type="compositionally biased region" description="Polar residues" evidence="9">
    <location>
        <begin position="1597"/>
        <end position="1606"/>
    </location>
</feature>
<dbReference type="PROSITE" id="PS50214">
    <property type="entry name" value="DISINTEGRIN_2"/>
    <property type="match status" value="1"/>
</dbReference>
<evidence type="ECO:0000256" key="7">
    <source>
        <dbReference type="PROSITE-ProRule" id="PRU00068"/>
    </source>
</evidence>
<feature type="active site" evidence="8">
    <location>
        <position position="617"/>
    </location>
</feature>
<feature type="compositionally biased region" description="Polar residues" evidence="9">
    <location>
        <begin position="1939"/>
        <end position="1959"/>
    </location>
</feature>
<protein>
    <submittedName>
        <fullName evidence="14">Uncharacterized protein LOC108674963</fullName>
    </submittedName>
</protein>
<feature type="region of interest" description="Disordered" evidence="9">
    <location>
        <begin position="1730"/>
        <end position="2050"/>
    </location>
</feature>
<feature type="compositionally biased region" description="Polar residues" evidence="9">
    <location>
        <begin position="1799"/>
        <end position="1812"/>
    </location>
</feature>
<dbReference type="PANTHER" id="PTHR11905:SF159">
    <property type="entry name" value="ADAM METALLOPROTEASE"/>
    <property type="match status" value="1"/>
</dbReference>
<evidence type="ECO:0000256" key="4">
    <source>
        <dbReference type="ARBA" id="ARBA00023049"/>
    </source>
</evidence>
<dbReference type="GO" id="GO:0046872">
    <property type="term" value="F:metal ion binding"/>
    <property type="evidence" value="ECO:0007669"/>
    <property type="project" value="UniProtKB-KW"/>
</dbReference>
<feature type="binding site" evidence="8">
    <location>
        <position position="626"/>
    </location>
    <ligand>
        <name>Zn(2+)</name>
        <dbReference type="ChEBI" id="CHEBI:29105"/>
        <note>catalytic</note>
    </ligand>
</feature>
<evidence type="ECO:0000256" key="2">
    <source>
        <dbReference type="ARBA" id="ARBA00022692"/>
    </source>
</evidence>
<keyword evidence="10" id="KW-0732">Signal</keyword>
<evidence type="ECO:0000256" key="8">
    <source>
        <dbReference type="PROSITE-ProRule" id="PRU00276"/>
    </source>
</evidence>
<dbReference type="FunFam" id="4.10.70.10:FF:000001">
    <property type="entry name" value="Disintegrin and metalloproteinase domain-containing protein 22"/>
    <property type="match status" value="1"/>
</dbReference>
<dbReference type="GO" id="GO:0016020">
    <property type="term" value="C:membrane"/>
    <property type="evidence" value="ECO:0007669"/>
    <property type="project" value="UniProtKB-SubCell"/>
</dbReference>
<dbReference type="InterPro" id="IPR002870">
    <property type="entry name" value="Peptidase_M12B_N"/>
</dbReference>
<accession>A0A8B7NXG7</accession>
<dbReference type="Pfam" id="PF00200">
    <property type="entry name" value="Disintegrin"/>
    <property type="match status" value="1"/>
</dbReference>
<feature type="compositionally biased region" description="Low complexity" evidence="9">
    <location>
        <begin position="1969"/>
        <end position="1980"/>
    </location>
</feature>
<evidence type="ECO:0000313" key="13">
    <source>
        <dbReference type="Proteomes" id="UP000694843"/>
    </source>
</evidence>
<dbReference type="Gene3D" id="4.10.70.10">
    <property type="entry name" value="Disintegrin domain"/>
    <property type="match status" value="1"/>
</dbReference>
<feature type="region of interest" description="Disordered" evidence="9">
    <location>
        <begin position="1317"/>
        <end position="1462"/>
    </location>
</feature>
<comment type="subcellular location">
    <subcellularLocation>
        <location evidence="1">Membrane</location>
        <topology evidence="1">Single-pass membrane protein</topology>
    </subcellularLocation>
</comment>
<dbReference type="Pfam" id="PF01562">
    <property type="entry name" value="Pep_M12B_propep"/>
    <property type="match status" value="1"/>
</dbReference>
<evidence type="ECO:0000313" key="14">
    <source>
        <dbReference type="RefSeq" id="XP_018018437.1"/>
    </source>
</evidence>
<keyword evidence="5" id="KW-0472">Membrane</keyword>
<feature type="compositionally biased region" description="Low complexity" evidence="9">
    <location>
        <begin position="1214"/>
        <end position="1235"/>
    </location>
</feature>
<dbReference type="RefSeq" id="XP_018018437.1">
    <property type="nucleotide sequence ID" value="XM_018162948.2"/>
</dbReference>
<gene>
    <name evidence="14" type="primary">LOC108674963</name>
</gene>
<sequence>MMFVRSFITFVLLLCAPVSSLINFYGDEIYKIKDGEVPSLRQRDNSLPGSSSTLTGRNLEGGEGNSPSFPHSEPHPPQQRPSSTAAEDVPSFLRVVPAEVDSAPRSSSGLTVINNSLLVSSSSNASSFITASQSISPSALLPLSSEQMKTSLHTVSDNTHSSLPSLLSLRTSDDDVILSSFKQYPTAFEPLPISSPTSSPASTSYSSNASTHVSSAMSSSLPVSSAMSSSLPVSSAMSSSLPVSSAMSSSLPVSSSTLSPTARSISSRVASPHEEFQEHVVFTPDVVHARTRRQIQDSTWHPELQEHHHDITLGFAINGENILMDLQLNRQLLPQGYFEKQLYRNGSHSIRRPQGQDAGLCHYQGSIRGRPGSRAAVSTCHGLSGMVFDGEETHYIERVPESKPSLSSPHFLLSHKHLVPRNLTCGYNGHRHPSLELFKDDNFARMLRYKRSTGNRLEDGPASDGGGRIRGPYNSNVLSRYVELVLVADHLEYKNHGEDVQKIHKRFKDIANIANALYQPLNIFIALVGVEVWAEEDQVAISQDGDLTLTNFLNYRKVRLIPDHPNDNAQLLTGQVFDSGVVGKALKGPICTYQYSGGVNMDHSASVGLVATTVAHEMGHNFGMEHDTEEDCKCPDSRCIMAPSSGSRSPSHWSSCSHEYLALSFERSMDYCLRNKPRTLFDSPVCGNSFVEPGEQCDCGLPQHCDNPCCDPHTCQLYSNATCATGQCCDLQTCHPKEAGTECRSAHRECDLPEYCRGDSEYCPDDVFQEDGHECQAGKAFCHSGMCRSHEQQCQLLWGPTGQNSHDDCYSLNTQGNNNGNCGYNWANDTYFKCSTGNRKCGMMHCKHYNERLEFGMESVSKVSHRFIQGNEREIIPCRVAQVDLGLDMVDPGLAPDGAKCGYQKMCVNQVCMSVASLRREGCSCNGNGACNNLGHCHCALGFSPPDCLEPGFGGSIDSGPASNPHATNKFVVGLVVFFFAVVPLAVASICVVYYIRGNLGVIGLWLTKKGLPGSSRLPTRDPESGRRGGLGIPRGISSTSAGGISSSATSSSESKSNSPLLNGSANITSPHIPVVGANGTSADVKFFGKHQGFTISPIGADSLSEETASRAHTTIVVPNGLSKTSVVPPQPVRQAPSTPAKIVISNPSLQASTNRAVQPVGQVPCLPKTLPPPPSHPSSPPPVAVVNPSRRTHSAAPRPLSVPDQNSVIISRPATAPSANSSKSSSSTASKIASFLNKKDKSAEETNEDDRDANRCSTLPRKASKINRESLMQLEISAPMQLQATKLPENLVPVRVAPEPPSTVIDVTTKDGCKSPKVTWAPSVNSSEKTSAHSSDIHRIGSMREPPVTLRPSIPKFGSMRTPRPKSLPPARPSDPPPRPPLPTIPSPGSEDVYDDCVESFNNTTHITSLGEGTTSPTESIYATIEEGTSPENVTSVESKTVDSDPPSEPEPFYANSSAIIPANDQPAKKSVFSFLYGKTKRKKKESVEEPLYSNIGSIDEVNTSKDASSPPSRSSSLTPPDRASCGSSEDGGLLSEIVSELVTREPDFRNALVSRKKSKTVDDKCGAFIQDKNTVSLTSNKSDPLVDSTPLPIVDTTSSNQVSRSRGYPWRSHSNEKPQALGSSHSNENDSPKILTKAGGVLSYLKRSIPDDKDNTIVVNTGEMNEMASPDLKSPITAVSNTTITTQIMSGGSVVPTAKGLPANQRLESSLAAVRAASKQLNVGNRAVVEQSSTETGIPLSSNFSGKKPGITTPKPTVELSDPLLSPVKSVLKEASAAGEKTPDIPGSKVGDKPSDPSINHVLSSQSSEPGDTPDKSLSSTENTNNFTSNSNIPSTSVRVKVQRPEFPPDKVLFPPDKLDTKASKSDAGAISPNSSVIKVAGRNSSASKGKNTTARNKFTTVSPPKTNEASSKPSRVLSPTRSSGGKGPVSIEKGNLASNSKNSGSRTKFTASSAETSDTKEGKKPSLSSSSTSAARSSARRPAVRNNTAYGGKSVGSSNVASLQQKFEKEVAGTPPAQESKTTVPARVSSARRTSDTKPSITPKPRT</sequence>
<dbReference type="InterPro" id="IPR001590">
    <property type="entry name" value="Peptidase_M12B"/>
</dbReference>
<feature type="compositionally biased region" description="Pro residues" evidence="9">
    <location>
        <begin position="1170"/>
        <end position="1184"/>
    </location>
</feature>
<feature type="binding site" evidence="8">
    <location>
        <position position="620"/>
    </location>
    <ligand>
        <name>Zn(2+)</name>
        <dbReference type="ChEBI" id="CHEBI:29105"/>
        <note>catalytic</note>
    </ligand>
</feature>
<feature type="disulfide bond" evidence="8">
    <location>
        <begin position="632"/>
        <end position="656"/>
    </location>
</feature>
<keyword evidence="4" id="KW-0645">Protease</keyword>
<dbReference type="InterPro" id="IPR000742">
    <property type="entry name" value="EGF"/>
</dbReference>
<dbReference type="GO" id="GO:0006509">
    <property type="term" value="P:membrane protein ectodomain proteolysis"/>
    <property type="evidence" value="ECO:0007669"/>
    <property type="project" value="TreeGrafter"/>
</dbReference>
<keyword evidence="13" id="KW-1185">Reference proteome</keyword>
<keyword evidence="8" id="KW-0479">Metal-binding</keyword>
<feature type="region of interest" description="Disordered" evidence="9">
    <location>
        <begin position="1501"/>
        <end position="1533"/>
    </location>
</feature>
<name>A0A8B7NXG7_HYAAZ</name>
<dbReference type="InterPro" id="IPR006586">
    <property type="entry name" value="ADAM_Cys-rich"/>
</dbReference>
<dbReference type="Proteomes" id="UP000694843">
    <property type="component" value="Unplaced"/>
</dbReference>
<feature type="region of interest" description="Disordered" evidence="9">
    <location>
        <begin position="1014"/>
        <end position="1064"/>
    </location>
</feature>
<feature type="compositionally biased region" description="Pro residues" evidence="9">
    <location>
        <begin position="1367"/>
        <end position="1387"/>
    </location>
</feature>
<dbReference type="PROSITE" id="PS01186">
    <property type="entry name" value="EGF_2"/>
    <property type="match status" value="1"/>
</dbReference>
<keyword evidence="6 8" id="KW-1015">Disulfide bond</keyword>
<feature type="compositionally biased region" description="Low complexity" evidence="9">
    <location>
        <begin position="1819"/>
        <end position="1839"/>
    </location>
</feature>
<dbReference type="OMA" id="CSHEYLA"/>
<reference evidence="14" key="1">
    <citation type="submission" date="2025-08" db="UniProtKB">
        <authorList>
            <consortium name="RefSeq"/>
        </authorList>
    </citation>
    <scope>IDENTIFICATION</scope>
    <source>
        <tissue evidence="14">Whole organism</tissue>
    </source>
</reference>
<dbReference type="GeneID" id="108674963"/>
<keyword evidence="3" id="KW-1133">Transmembrane helix</keyword>
<feature type="compositionally biased region" description="Polar residues" evidence="9">
    <location>
        <begin position="1323"/>
        <end position="1335"/>
    </location>
</feature>
<dbReference type="Gene3D" id="3.40.390.10">
    <property type="entry name" value="Collagenase (Catalytic Domain)"/>
    <property type="match status" value="1"/>
</dbReference>
<evidence type="ECO:0000256" key="6">
    <source>
        <dbReference type="ARBA" id="ARBA00023157"/>
    </source>
</evidence>
<dbReference type="SUPFAM" id="SSF55486">
    <property type="entry name" value="Metalloproteases ('zincins'), catalytic domain"/>
    <property type="match status" value="1"/>
</dbReference>
<feature type="compositionally biased region" description="Low complexity" evidence="9">
    <location>
        <begin position="1034"/>
        <end position="1059"/>
    </location>
</feature>
<dbReference type="Pfam" id="PF08516">
    <property type="entry name" value="ADAM_CR"/>
    <property type="match status" value="1"/>
</dbReference>
<evidence type="ECO:0000256" key="5">
    <source>
        <dbReference type="ARBA" id="ARBA00023136"/>
    </source>
</evidence>
<feature type="compositionally biased region" description="Polar residues" evidence="9">
    <location>
        <begin position="1732"/>
        <end position="1747"/>
    </location>
</feature>
<evidence type="ECO:0000259" key="12">
    <source>
        <dbReference type="PROSITE" id="PS50215"/>
    </source>
</evidence>
<dbReference type="SUPFAM" id="SSF57552">
    <property type="entry name" value="Blood coagulation inhibitor (disintegrin)"/>
    <property type="match status" value="1"/>
</dbReference>
<feature type="signal peptide" evidence="10">
    <location>
        <begin position="1"/>
        <end position="20"/>
    </location>
</feature>
<dbReference type="FunFam" id="3.40.390.10:FF:000002">
    <property type="entry name" value="Disintegrin and metalloproteinase domain-containing protein 22"/>
    <property type="match status" value="1"/>
</dbReference>
<comment type="caution">
    <text evidence="8">Lacks conserved residue(s) required for the propagation of feature annotation.</text>
</comment>
<dbReference type="Pfam" id="PF01421">
    <property type="entry name" value="Reprolysin"/>
    <property type="match status" value="1"/>
</dbReference>